<feature type="signal peptide" evidence="1">
    <location>
        <begin position="1"/>
        <end position="21"/>
    </location>
</feature>
<proteinExistence type="predicted"/>
<dbReference type="EMBL" id="CP053923">
    <property type="protein sequence ID" value="QNT70271.1"/>
    <property type="molecule type" value="Genomic_DNA"/>
</dbReference>
<dbReference type="AlphaFoldDB" id="A0A7H1N3I5"/>
<accession>A0A7H1N3I5</accession>
<feature type="chain" id="PRO_5028940449" description="Lipoprotein" evidence="1">
    <location>
        <begin position="22"/>
        <end position="105"/>
    </location>
</feature>
<dbReference type="KEGG" id="dvn:HQ394_14205"/>
<organism evidence="2 3">
    <name type="scientific">Defluviicoccus vanus</name>
    <dbReference type="NCBI Taxonomy" id="111831"/>
    <lineage>
        <taxon>Bacteria</taxon>
        <taxon>Pseudomonadati</taxon>
        <taxon>Pseudomonadota</taxon>
        <taxon>Alphaproteobacteria</taxon>
        <taxon>Rhodospirillales</taxon>
        <taxon>Rhodospirillaceae</taxon>
        <taxon>Defluviicoccus</taxon>
    </lineage>
</organism>
<evidence type="ECO:0000313" key="2">
    <source>
        <dbReference type="EMBL" id="QNT70271.1"/>
    </source>
</evidence>
<dbReference type="RefSeq" id="WP_190260753.1">
    <property type="nucleotide sequence ID" value="NZ_CP053923.1"/>
</dbReference>
<sequence length="105" mass="10895">MNGRKLRASLGIAGLVALVAACEPGPQAQFVKWCSKYDSSVSRCECIAKKVGEDLSKEQYAQLMTAAKADTSPGGSFSDFMSIVIKAIGDGKAAVSLTAAAMTCN</sequence>
<protein>
    <recommendedName>
        <fullName evidence="4">Lipoprotein</fullName>
    </recommendedName>
</protein>
<evidence type="ECO:0008006" key="4">
    <source>
        <dbReference type="Google" id="ProtNLM"/>
    </source>
</evidence>
<keyword evidence="3" id="KW-1185">Reference proteome</keyword>
<evidence type="ECO:0000313" key="3">
    <source>
        <dbReference type="Proteomes" id="UP000516369"/>
    </source>
</evidence>
<gene>
    <name evidence="2" type="ORF">HQ394_14205</name>
</gene>
<name>A0A7H1N3I5_9PROT</name>
<dbReference type="Proteomes" id="UP000516369">
    <property type="component" value="Chromosome"/>
</dbReference>
<evidence type="ECO:0000256" key="1">
    <source>
        <dbReference type="SAM" id="SignalP"/>
    </source>
</evidence>
<dbReference type="PROSITE" id="PS51257">
    <property type="entry name" value="PROKAR_LIPOPROTEIN"/>
    <property type="match status" value="1"/>
</dbReference>
<reference evidence="2 3" key="1">
    <citation type="submission" date="2020-05" db="EMBL/GenBank/DDBJ databases">
        <title>Complete closed genome sequence of Defluviicoccus vanus.</title>
        <authorList>
            <person name="Bessarab I."/>
            <person name="Arumugam K."/>
            <person name="Maszenan A.M."/>
            <person name="Seviour R.J."/>
            <person name="Williams R.B."/>
        </authorList>
    </citation>
    <scope>NUCLEOTIDE SEQUENCE [LARGE SCALE GENOMIC DNA]</scope>
    <source>
        <strain evidence="2 3">Ben 114</strain>
    </source>
</reference>
<keyword evidence="1" id="KW-0732">Signal</keyword>